<dbReference type="InterPro" id="IPR039192">
    <property type="entry name" value="STKc_GSK3"/>
</dbReference>
<dbReference type="EMBL" id="UYYF01004267">
    <property type="protein sequence ID" value="VDN00798.1"/>
    <property type="molecule type" value="Genomic_DNA"/>
</dbReference>
<organism evidence="10">
    <name type="scientific">Thelazia callipaeda</name>
    <name type="common">Oriental eyeworm</name>
    <name type="synonym">Parasitic nematode</name>
    <dbReference type="NCBI Taxonomy" id="103827"/>
    <lineage>
        <taxon>Eukaryota</taxon>
        <taxon>Metazoa</taxon>
        <taxon>Ecdysozoa</taxon>
        <taxon>Nematoda</taxon>
        <taxon>Chromadorea</taxon>
        <taxon>Rhabditida</taxon>
        <taxon>Spirurina</taxon>
        <taxon>Spiruromorpha</taxon>
        <taxon>Thelazioidea</taxon>
        <taxon>Thelaziidae</taxon>
        <taxon>Thelazia</taxon>
    </lineage>
</organism>
<dbReference type="SUPFAM" id="SSF56112">
    <property type="entry name" value="Protein kinase-like (PK-like)"/>
    <property type="match status" value="1"/>
</dbReference>
<dbReference type="GO" id="GO:0004674">
    <property type="term" value="F:protein serine/threonine kinase activity"/>
    <property type="evidence" value="ECO:0007669"/>
    <property type="project" value="UniProtKB-KW"/>
</dbReference>
<keyword evidence="9" id="KW-1185">Reference proteome</keyword>
<gene>
    <name evidence="8" type="ORF">TCLT_LOCUS3786</name>
</gene>
<keyword evidence="4" id="KW-0547">Nucleotide-binding</keyword>
<keyword evidence="3" id="KW-0808">Transferase</keyword>
<dbReference type="SMART" id="SM00220">
    <property type="entry name" value="S_TKc"/>
    <property type="match status" value="1"/>
</dbReference>
<sequence length="403" mass="45667">MQLDGKGQTTFSDSGVTQMSPVLALGPGLDRPVMIQFNDLKLFASGSFGIVYSGKLKETGEHIAIKSVHQNRRFKNRELKIMKKLSHKNVVKLKYYFYTAVGQKDEIFLNLVLEFMPATLYCVGKHFSKLQQAIPIIFVKLYMFQLFWALAYIHRIGICHRDIKPQNLLVNAETGVLKLCDFGSAKQLIRGKPNISYICSRYYRAPELIFGSINYTFSIDIWSAGTVLAELLLGRPIFLGNSSVDQLVEIAKILGTPSKKDIHEMNPEYKEYNFQTIKTNSLTRTFPTGTDEKAINLLSLLLVYSPERRLSALDTCAHLFFDDLRCPDTKLPNGRAIPSCIDFIRRKLYCDTDIAAVVTAAAIDYSIEVCFPNKKILEEALCYVLISFYFITCKKLMNPSNIP</sequence>
<evidence type="ECO:0000256" key="4">
    <source>
        <dbReference type="ARBA" id="ARBA00022741"/>
    </source>
</evidence>
<dbReference type="GO" id="GO:0007165">
    <property type="term" value="P:signal transduction"/>
    <property type="evidence" value="ECO:0007669"/>
    <property type="project" value="TreeGrafter"/>
</dbReference>
<dbReference type="InterPro" id="IPR000719">
    <property type="entry name" value="Prot_kinase_dom"/>
</dbReference>
<dbReference type="OrthoDB" id="272141at2759"/>
<dbReference type="Proteomes" id="UP000276776">
    <property type="component" value="Unassembled WGS sequence"/>
</dbReference>
<dbReference type="InterPro" id="IPR011009">
    <property type="entry name" value="Kinase-like_dom_sf"/>
</dbReference>
<dbReference type="GO" id="GO:0030154">
    <property type="term" value="P:cell differentiation"/>
    <property type="evidence" value="ECO:0007669"/>
    <property type="project" value="TreeGrafter"/>
</dbReference>
<reference evidence="10" key="1">
    <citation type="submission" date="2017-02" db="UniProtKB">
        <authorList>
            <consortium name="WormBaseParasite"/>
        </authorList>
    </citation>
    <scope>IDENTIFICATION</scope>
</reference>
<evidence type="ECO:0000256" key="5">
    <source>
        <dbReference type="ARBA" id="ARBA00022777"/>
    </source>
</evidence>
<protein>
    <submittedName>
        <fullName evidence="10">Protein kinase domain-containing protein</fullName>
    </submittedName>
</protein>
<keyword evidence="5" id="KW-0418">Kinase</keyword>
<evidence type="ECO:0000256" key="6">
    <source>
        <dbReference type="ARBA" id="ARBA00022840"/>
    </source>
</evidence>
<evidence type="ECO:0000256" key="3">
    <source>
        <dbReference type="ARBA" id="ARBA00022679"/>
    </source>
</evidence>
<name>A0A0N5CU71_THECL</name>
<reference evidence="8 9" key="2">
    <citation type="submission" date="2018-11" db="EMBL/GenBank/DDBJ databases">
        <authorList>
            <consortium name="Pathogen Informatics"/>
        </authorList>
    </citation>
    <scope>NUCLEOTIDE SEQUENCE [LARGE SCALE GENOMIC DNA]</scope>
</reference>
<dbReference type="WBParaSite" id="TCLT_0000379701-mRNA-1">
    <property type="protein sequence ID" value="TCLT_0000379701-mRNA-1"/>
    <property type="gene ID" value="TCLT_0000379701"/>
</dbReference>
<dbReference type="GO" id="GO:0005524">
    <property type="term" value="F:ATP binding"/>
    <property type="evidence" value="ECO:0007669"/>
    <property type="project" value="UniProtKB-KW"/>
</dbReference>
<feature type="domain" description="Protein kinase" evidence="7">
    <location>
        <begin position="37"/>
        <end position="321"/>
    </location>
</feature>
<dbReference type="AlphaFoldDB" id="A0A0N5CU71"/>
<dbReference type="FunFam" id="1.10.510.10:FF:000082">
    <property type="entry name" value="Shaggy-related protein kinase kappa"/>
    <property type="match status" value="1"/>
</dbReference>
<dbReference type="PANTHER" id="PTHR24057">
    <property type="entry name" value="GLYCOGEN SYNTHASE KINASE-3 ALPHA"/>
    <property type="match status" value="1"/>
</dbReference>
<dbReference type="PANTHER" id="PTHR24057:SF0">
    <property type="entry name" value="PROTEIN KINASE SHAGGY-RELATED"/>
    <property type="match status" value="1"/>
</dbReference>
<dbReference type="GO" id="GO:0070507">
    <property type="term" value="P:regulation of microtubule cytoskeleton organization"/>
    <property type="evidence" value="ECO:0007669"/>
    <property type="project" value="TreeGrafter"/>
</dbReference>
<accession>A0A0N5CU71</accession>
<proteinExistence type="inferred from homology"/>
<evidence type="ECO:0000256" key="2">
    <source>
        <dbReference type="ARBA" id="ARBA00022527"/>
    </source>
</evidence>
<keyword evidence="6" id="KW-0067">ATP-binding</keyword>
<dbReference type="Pfam" id="PF00069">
    <property type="entry name" value="Pkinase"/>
    <property type="match status" value="1"/>
</dbReference>
<dbReference type="STRING" id="103827.A0A0N5CU71"/>
<evidence type="ECO:0000256" key="1">
    <source>
        <dbReference type="ARBA" id="ARBA00005527"/>
    </source>
</evidence>
<dbReference type="Gene3D" id="3.30.200.20">
    <property type="entry name" value="Phosphorylase Kinase, domain 1"/>
    <property type="match status" value="1"/>
</dbReference>
<comment type="similarity">
    <text evidence="1">Belongs to the protein kinase superfamily. CMGC Ser/Thr protein kinase family. GSK-3 subfamily.</text>
</comment>
<dbReference type="InterPro" id="IPR050591">
    <property type="entry name" value="GSK-3"/>
</dbReference>
<dbReference type="GO" id="GO:0005634">
    <property type="term" value="C:nucleus"/>
    <property type="evidence" value="ECO:0007669"/>
    <property type="project" value="TreeGrafter"/>
</dbReference>
<dbReference type="PROSITE" id="PS50011">
    <property type="entry name" value="PROTEIN_KINASE_DOM"/>
    <property type="match status" value="1"/>
</dbReference>
<evidence type="ECO:0000259" key="7">
    <source>
        <dbReference type="PROSITE" id="PS50011"/>
    </source>
</evidence>
<dbReference type="Gene3D" id="1.10.510.10">
    <property type="entry name" value="Transferase(Phosphotransferase) domain 1"/>
    <property type="match status" value="1"/>
</dbReference>
<dbReference type="PROSITE" id="PS00108">
    <property type="entry name" value="PROTEIN_KINASE_ST"/>
    <property type="match status" value="1"/>
</dbReference>
<dbReference type="GO" id="GO:0032436">
    <property type="term" value="P:positive regulation of proteasomal ubiquitin-dependent protein catabolic process"/>
    <property type="evidence" value="ECO:0007669"/>
    <property type="project" value="TreeGrafter"/>
</dbReference>
<evidence type="ECO:0000313" key="9">
    <source>
        <dbReference type="Proteomes" id="UP000276776"/>
    </source>
</evidence>
<dbReference type="GO" id="GO:0005829">
    <property type="term" value="C:cytosol"/>
    <property type="evidence" value="ECO:0007669"/>
    <property type="project" value="TreeGrafter"/>
</dbReference>
<keyword evidence="2" id="KW-0723">Serine/threonine-protein kinase</keyword>
<dbReference type="GO" id="GO:0030424">
    <property type="term" value="C:axon"/>
    <property type="evidence" value="ECO:0007669"/>
    <property type="project" value="TreeGrafter"/>
</dbReference>
<dbReference type="InterPro" id="IPR008271">
    <property type="entry name" value="Ser/Thr_kinase_AS"/>
</dbReference>
<evidence type="ECO:0000313" key="10">
    <source>
        <dbReference type="WBParaSite" id="TCLT_0000379701-mRNA-1"/>
    </source>
</evidence>
<dbReference type="CDD" id="cd14137">
    <property type="entry name" value="STKc_GSK3"/>
    <property type="match status" value="1"/>
</dbReference>
<evidence type="ECO:0000313" key="8">
    <source>
        <dbReference type="EMBL" id="VDN00798.1"/>
    </source>
</evidence>
<dbReference type="GO" id="GO:0090090">
    <property type="term" value="P:negative regulation of canonical Wnt signaling pathway"/>
    <property type="evidence" value="ECO:0007669"/>
    <property type="project" value="TreeGrafter"/>
</dbReference>